<evidence type="ECO:0000256" key="6">
    <source>
        <dbReference type="ARBA" id="ARBA00093337"/>
    </source>
</evidence>
<dbReference type="EMBL" id="CAXLJM020000026">
    <property type="protein sequence ID" value="CAL8093767.1"/>
    <property type="molecule type" value="Genomic_DNA"/>
</dbReference>
<keyword evidence="10" id="KW-1185">Reference proteome</keyword>
<keyword evidence="4" id="KW-0677">Repeat</keyword>
<dbReference type="InterPro" id="IPR028884">
    <property type="entry name" value="Trm82"/>
</dbReference>
<evidence type="ECO:0000256" key="2">
    <source>
        <dbReference type="ARBA" id="ARBA00022574"/>
    </source>
</evidence>
<dbReference type="InterPro" id="IPR001680">
    <property type="entry name" value="WD40_rpt"/>
</dbReference>
<comment type="subcellular location">
    <subcellularLocation>
        <location evidence="1">Nucleus</location>
    </subcellularLocation>
</comment>
<evidence type="ECO:0000256" key="3">
    <source>
        <dbReference type="ARBA" id="ARBA00022694"/>
    </source>
</evidence>
<evidence type="ECO:0008006" key="11">
    <source>
        <dbReference type="Google" id="ProtNLM"/>
    </source>
</evidence>
<evidence type="ECO:0000256" key="7">
    <source>
        <dbReference type="ARBA" id="ARBA00093542"/>
    </source>
</evidence>
<gene>
    <name evidence="9" type="ORF">ODALV1_LOCUS8590</name>
</gene>
<keyword evidence="3" id="KW-0819">tRNA processing</keyword>
<comment type="caution">
    <text evidence="9">The sequence shown here is derived from an EMBL/GenBank/DDBJ whole genome shotgun (WGS) entry which is preliminary data.</text>
</comment>
<dbReference type="SUPFAM" id="SSF50978">
    <property type="entry name" value="WD40 repeat-like"/>
    <property type="match status" value="1"/>
</dbReference>
<sequence>MNTLAISTRHVAFAGKSKVYFRILPININQSSAASSDGDLDQLPDLKFSEEWTAKNAHIECIAFSKDEKLIAVADSAHGLQIFEIQPSSGSRGVWHPLFNSNSYKRLIKLQFTSDGSYLTLLDKQGDIFALRISSDHQNVSKIRKLMGHTSFISNYVACSKLNQIISCDRDEKIRISNFPDGYVIQGFKLGHTESVISVALIETSTKDKQDNVQENRYLLSISVTGVLILWDFLKPISGTETSFLKKRNVKNILSEEVKEAEIQSMKVCLMEGNILVAVTFTGFKKVCIFKISIPSHDIQLVQEVEADSDMLIIEWNEGHGHSITPLLIVYMPQVPSVKWWKPESTILSENDICNFSEEMRDDMKALGEVHKPSSSVPMRKRQTNFEDNLHVYPDQQKSS</sequence>
<dbReference type="PANTHER" id="PTHR16288:SF0">
    <property type="entry name" value="TRNA (GUANINE-N(7)-)-METHYLTRANSFERASE NON-CATALYTIC SUBUNIT WDR4"/>
    <property type="match status" value="1"/>
</dbReference>
<protein>
    <recommendedName>
        <fullName evidence="11">WD repeat-containing protein 75</fullName>
    </recommendedName>
</protein>
<reference evidence="9 10" key="1">
    <citation type="submission" date="2024-08" db="EMBL/GenBank/DDBJ databases">
        <authorList>
            <person name="Cucini C."/>
            <person name="Frati F."/>
        </authorList>
    </citation>
    <scope>NUCLEOTIDE SEQUENCE [LARGE SCALE GENOMIC DNA]</scope>
</reference>
<dbReference type="Gene3D" id="2.130.10.10">
    <property type="entry name" value="YVTN repeat-like/Quinoprotein amine dehydrogenase"/>
    <property type="match status" value="1"/>
</dbReference>
<keyword evidence="5" id="KW-0539">Nucleus</keyword>
<accession>A0ABP1Q8Q2</accession>
<dbReference type="SMART" id="SM00320">
    <property type="entry name" value="WD40"/>
    <property type="match status" value="3"/>
</dbReference>
<evidence type="ECO:0000256" key="1">
    <source>
        <dbReference type="ARBA" id="ARBA00004123"/>
    </source>
</evidence>
<organism evidence="9 10">
    <name type="scientific">Orchesella dallaii</name>
    <dbReference type="NCBI Taxonomy" id="48710"/>
    <lineage>
        <taxon>Eukaryota</taxon>
        <taxon>Metazoa</taxon>
        <taxon>Ecdysozoa</taxon>
        <taxon>Arthropoda</taxon>
        <taxon>Hexapoda</taxon>
        <taxon>Collembola</taxon>
        <taxon>Entomobryomorpha</taxon>
        <taxon>Entomobryoidea</taxon>
        <taxon>Orchesellidae</taxon>
        <taxon>Orchesellinae</taxon>
        <taxon>Orchesella</taxon>
    </lineage>
</organism>
<feature type="region of interest" description="Disordered" evidence="8">
    <location>
        <begin position="369"/>
        <end position="400"/>
    </location>
</feature>
<evidence type="ECO:0000313" key="9">
    <source>
        <dbReference type="EMBL" id="CAL8093767.1"/>
    </source>
</evidence>
<evidence type="ECO:0000256" key="5">
    <source>
        <dbReference type="ARBA" id="ARBA00023242"/>
    </source>
</evidence>
<dbReference type="Proteomes" id="UP001642540">
    <property type="component" value="Unassembled WGS sequence"/>
</dbReference>
<proteinExistence type="predicted"/>
<comment type="subunit">
    <text evidence="7">Forms a heterodimer with the catalytic subunit Mettl1. Interacts with mei-P26 and weakly interacts with bgcn; required for the function or formation of the mei-P26-bgcn-bam-sxl complex. Interacts with nanos; may be involved in mei-P26-dependent derepression of the BMP signaling pathway. Interacts with Myc; the interaction may be mediated by mei-P26 and may be involved in the regulation of ribosome biogenesis.</text>
</comment>
<dbReference type="InterPro" id="IPR036322">
    <property type="entry name" value="WD40_repeat_dom_sf"/>
</dbReference>
<dbReference type="PANTHER" id="PTHR16288">
    <property type="entry name" value="WD40 REPEAT PROTEIN 4"/>
    <property type="match status" value="1"/>
</dbReference>
<evidence type="ECO:0000313" key="10">
    <source>
        <dbReference type="Proteomes" id="UP001642540"/>
    </source>
</evidence>
<dbReference type="InterPro" id="IPR015943">
    <property type="entry name" value="WD40/YVTN_repeat-like_dom_sf"/>
</dbReference>
<evidence type="ECO:0000256" key="8">
    <source>
        <dbReference type="SAM" id="MobiDB-lite"/>
    </source>
</evidence>
<comment type="function">
    <text evidence="6">Required for the Mettl1-dependent formation of N(7)-methylguanine at position 46 (m7G46) in tRNA. In the Mettl1-wuho methyltransferase complex, it is required to stabilize and induce conformational changes of the catalytic subunit. Required for binding of nanos mRNA and repression of translation by the mei-P26-bgcn-bam-sxl complex. May cooperate with mei-P26 and nanos to derepress the BMP signaling pathway. May cooperate with mei-P26 to suppress expression of a subset of microRNAs. May cooperate with mei-P26 to regulate bam expression levels in germline cells during gametogenesis. Required to promote mitosis to meiosis transition during gametogenesis. May regulate germline cell division in part by regulating ribosome biogenesis.</text>
</comment>
<keyword evidence="2" id="KW-0853">WD repeat</keyword>
<evidence type="ECO:0000256" key="4">
    <source>
        <dbReference type="ARBA" id="ARBA00022737"/>
    </source>
</evidence>
<name>A0ABP1Q8Q2_9HEXA</name>